<feature type="transmembrane region" description="Helical" evidence="5">
    <location>
        <begin position="337"/>
        <end position="355"/>
    </location>
</feature>
<keyword evidence="3 5" id="KW-1133">Transmembrane helix</keyword>
<dbReference type="OrthoDB" id="410267at2759"/>
<feature type="transmembrane region" description="Helical" evidence="5">
    <location>
        <begin position="75"/>
        <end position="96"/>
    </location>
</feature>
<reference evidence="8" key="1">
    <citation type="submission" date="2020-01" db="EMBL/GenBank/DDBJ databases">
        <title>Genome sequence of Kobresia littledalei, the first chromosome-level genome in the family Cyperaceae.</title>
        <authorList>
            <person name="Qu G."/>
        </authorList>
    </citation>
    <scope>NUCLEOTIDE SEQUENCE</scope>
    <source>
        <strain evidence="8">C.B.Clarke</strain>
        <tissue evidence="8">Leaf</tissue>
    </source>
</reference>
<dbReference type="InterPro" id="IPR036259">
    <property type="entry name" value="MFS_trans_sf"/>
</dbReference>
<gene>
    <name evidence="8" type="ORF">FCM35_KLT17474</name>
</gene>
<dbReference type="CDD" id="cd17354">
    <property type="entry name" value="MFS_Mch1p_like"/>
    <property type="match status" value="1"/>
</dbReference>
<evidence type="ECO:0000313" key="8">
    <source>
        <dbReference type="EMBL" id="KAF3338637.1"/>
    </source>
</evidence>
<feature type="transmembrane region" description="Helical" evidence="5">
    <location>
        <begin position="102"/>
        <end position="128"/>
    </location>
</feature>
<feature type="transmembrane region" description="Helical" evidence="5">
    <location>
        <begin position="140"/>
        <end position="159"/>
    </location>
</feature>
<comment type="subcellular location">
    <subcellularLocation>
        <location evidence="1">Membrane</location>
        <topology evidence="1">Multi-pass membrane protein</topology>
    </subcellularLocation>
</comment>
<evidence type="ECO:0000259" key="7">
    <source>
        <dbReference type="Pfam" id="PF23262"/>
    </source>
</evidence>
<feature type="transmembrane region" description="Helical" evidence="5">
    <location>
        <begin position="405"/>
        <end position="423"/>
    </location>
</feature>
<dbReference type="PANTHER" id="PTHR21576">
    <property type="entry name" value="UNCHARACTERIZED NODULIN-LIKE PROTEIN"/>
    <property type="match status" value="1"/>
</dbReference>
<feature type="transmembrane region" description="Helical" evidence="5">
    <location>
        <begin position="463"/>
        <end position="487"/>
    </location>
</feature>
<feature type="transmembrane region" description="Helical" evidence="5">
    <location>
        <begin position="514"/>
        <end position="533"/>
    </location>
</feature>
<dbReference type="Pfam" id="PF23262">
    <property type="entry name" value="NFD4_C"/>
    <property type="match status" value="1"/>
</dbReference>
<evidence type="ECO:0000313" key="9">
    <source>
        <dbReference type="Proteomes" id="UP000623129"/>
    </source>
</evidence>
<feature type="domain" description="Nodulin-like" evidence="6">
    <location>
        <begin position="10"/>
        <end position="259"/>
    </location>
</feature>
<feature type="transmembrane region" description="Helical" evidence="5">
    <location>
        <begin position="210"/>
        <end position="229"/>
    </location>
</feature>
<comment type="caution">
    <text evidence="8">The sequence shown here is derived from an EMBL/GenBank/DDBJ whole genome shotgun (WGS) entry which is preliminary data.</text>
</comment>
<organism evidence="8 9">
    <name type="scientific">Carex littledalei</name>
    <dbReference type="NCBI Taxonomy" id="544730"/>
    <lineage>
        <taxon>Eukaryota</taxon>
        <taxon>Viridiplantae</taxon>
        <taxon>Streptophyta</taxon>
        <taxon>Embryophyta</taxon>
        <taxon>Tracheophyta</taxon>
        <taxon>Spermatophyta</taxon>
        <taxon>Magnoliopsida</taxon>
        <taxon>Liliopsida</taxon>
        <taxon>Poales</taxon>
        <taxon>Cyperaceae</taxon>
        <taxon>Cyperoideae</taxon>
        <taxon>Cariceae</taxon>
        <taxon>Carex</taxon>
        <taxon>Carex subgen. Euthyceras</taxon>
    </lineage>
</organism>
<evidence type="ECO:0000256" key="3">
    <source>
        <dbReference type="ARBA" id="ARBA00022989"/>
    </source>
</evidence>
<dbReference type="Gene3D" id="1.20.1250.20">
    <property type="entry name" value="MFS general substrate transporter like domains"/>
    <property type="match status" value="1"/>
</dbReference>
<keyword evidence="9" id="KW-1185">Reference proteome</keyword>
<feature type="domain" description="NFD4 C-terminal" evidence="7">
    <location>
        <begin position="332"/>
        <end position="539"/>
    </location>
</feature>
<evidence type="ECO:0000256" key="1">
    <source>
        <dbReference type="ARBA" id="ARBA00004141"/>
    </source>
</evidence>
<feature type="transmembrane region" description="Helical" evidence="5">
    <location>
        <begin position="241"/>
        <end position="259"/>
    </location>
</feature>
<dbReference type="AlphaFoldDB" id="A0A833VG78"/>
<protein>
    <submittedName>
        <fullName evidence="8">Protein NUCLEAR FUSION DEFECTIVE 4</fullName>
    </submittedName>
</protein>
<dbReference type="EMBL" id="SWLB01000005">
    <property type="protein sequence ID" value="KAF3338637.1"/>
    <property type="molecule type" value="Genomic_DNA"/>
</dbReference>
<name>A0A833VG78_9POAL</name>
<evidence type="ECO:0000256" key="4">
    <source>
        <dbReference type="ARBA" id="ARBA00023136"/>
    </source>
</evidence>
<proteinExistence type="predicted"/>
<keyword evidence="2 5" id="KW-0812">Transmembrane</keyword>
<evidence type="ECO:0000259" key="6">
    <source>
        <dbReference type="Pfam" id="PF06813"/>
    </source>
</evidence>
<dbReference type="GO" id="GO:0016020">
    <property type="term" value="C:membrane"/>
    <property type="evidence" value="ECO:0007669"/>
    <property type="project" value="UniProtKB-SubCell"/>
</dbReference>
<evidence type="ECO:0000256" key="2">
    <source>
        <dbReference type="ARBA" id="ARBA00022692"/>
    </source>
</evidence>
<dbReference type="PANTHER" id="PTHR21576:SF154">
    <property type="entry name" value="OS04G0502800 PROTEIN"/>
    <property type="match status" value="1"/>
</dbReference>
<feature type="transmembrane region" description="Helical" evidence="5">
    <location>
        <begin position="12"/>
        <end position="33"/>
    </location>
</feature>
<feature type="transmembrane region" description="Helical" evidence="5">
    <location>
        <begin position="429"/>
        <end position="451"/>
    </location>
</feature>
<sequence length="557" mass="60553">MKVKVGTRPPWIGLAAAAWVQVAAGSAYCFPLYSHAAKSALGINQRSLTMLGVANDIGENFGLVPGVLCNRLAPWLVMSIGAASSFVGFGIVWLAVSKTVVGIPYFLLWIALCIATNSSAWLGTGVLVTNMRNFPLSRGTVAGILKGYMGLSAAVYTLVYTGVLHNSSTHLLLSLSLGIPVVCLLSMYFVRPCTPLVEEENSSEERCHFVFTQFSSVILGVYLLISTVLDDVMGLSTAVTYALFGGMVLLLFAPLAIPVKMTVWRKKRDLGSSYQLIWDEEEKSEPLIPTSESADYASDEVWIIGSKKAIEGAVTKKRRPRRGEDFEFCEALVKADFWLLFVVYFLGVGSGVTVLNNLAQIGIAAGANDTTILLCLFSFCNFVGRLGGGAVSEHFVRTRMLPRPIWMTCTQIIMVISYLLFASGIHSTLYTSTALLGICYGVQFSVMVPTASELFGLKHFGMIYNFMLLGNPLGAFLFSFLLAGYVYDKEAARQNPGCGSSITCYGPDCFRDTFLVLAGLCTLGSVLSLVLTVRIRPVYQMLYASGSFRQPRNTSLH</sequence>
<feature type="transmembrane region" description="Helical" evidence="5">
    <location>
        <begin position="171"/>
        <end position="190"/>
    </location>
</feature>
<dbReference type="SUPFAM" id="SSF103473">
    <property type="entry name" value="MFS general substrate transporter"/>
    <property type="match status" value="2"/>
</dbReference>
<evidence type="ECO:0000256" key="5">
    <source>
        <dbReference type="SAM" id="Phobius"/>
    </source>
</evidence>
<dbReference type="InterPro" id="IPR010658">
    <property type="entry name" value="Nodulin-like"/>
</dbReference>
<dbReference type="Pfam" id="PF06813">
    <property type="entry name" value="Nodulin-like"/>
    <property type="match status" value="1"/>
</dbReference>
<dbReference type="Proteomes" id="UP000623129">
    <property type="component" value="Unassembled WGS sequence"/>
</dbReference>
<accession>A0A833VG78</accession>
<keyword evidence="4 5" id="KW-0472">Membrane</keyword>
<dbReference type="InterPro" id="IPR056555">
    <property type="entry name" value="NFD4_C"/>
</dbReference>
<feature type="transmembrane region" description="Helical" evidence="5">
    <location>
        <begin position="361"/>
        <end position="384"/>
    </location>
</feature>